<keyword evidence="3" id="KW-1185">Reference proteome</keyword>
<dbReference type="PANTHER" id="PTHR43975">
    <property type="entry name" value="ZGC:101858"/>
    <property type="match status" value="1"/>
</dbReference>
<dbReference type="InterPro" id="IPR002347">
    <property type="entry name" value="SDR_fam"/>
</dbReference>
<dbReference type="Gene3D" id="3.40.50.720">
    <property type="entry name" value="NAD(P)-binding Rossmann-like Domain"/>
    <property type="match status" value="1"/>
</dbReference>
<reference evidence="2" key="1">
    <citation type="submission" date="2020-11" db="EMBL/GenBank/DDBJ databases">
        <authorList>
            <person name="Tran Van P."/>
        </authorList>
    </citation>
    <scope>NUCLEOTIDE SEQUENCE</scope>
</reference>
<dbReference type="PANTHER" id="PTHR43975:SF2">
    <property type="entry name" value="EG:BACR7A4.14 PROTEIN-RELATED"/>
    <property type="match status" value="1"/>
</dbReference>
<feature type="signal peptide" evidence="1">
    <location>
        <begin position="1"/>
        <end position="17"/>
    </location>
</feature>
<name>A0A7R9MAF0_9ACAR</name>
<dbReference type="EMBL" id="OC926198">
    <property type="protein sequence ID" value="CAD7656579.1"/>
    <property type="molecule type" value="Genomic_DNA"/>
</dbReference>
<proteinExistence type="predicted"/>
<dbReference type="Pfam" id="PF00106">
    <property type="entry name" value="adh_short"/>
    <property type="match status" value="1"/>
</dbReference>
<dbReference type="OrthoDB" id="6500827at2759"/>
<dbReference type="EMBL" id="CAJPVJ010011373">
    <property type="protein sequence ID" value="CAG2173766.1"/>
    <property type="molecule type" value="Genomic_DNA"/>
</dbReference>
<feature type="chain" id="PRO_5036403624" evidence="1">
    <location>
        <begin position="18"/>
        <end position="193"/>
    </location>
</feature>
<dbReference type="Proteomes" id="UP000728032">
    <property type="component" value="Unassembled WGS sequence"/>
</dbReference>
<dbReference type="SUPFAM" id="SSF51735">
    <property type="entry name" value="NAD(P)-binding Rossmann-fold domains"/>
    <property type="match status" value="1"/>
</dbReference>
<gene>
    <name evidence="2" type="ORF">ONB1V03_LOCUS13215</name>
</gene>
<accession>A0A7R9MAF0</accession>
<evidence type="ECO:0000313" key="2">
    <source>
        <dbReference type="EMBL" id="CAD7656579.1"/>
    </source>
</evidence>
<dbReference type="PRINTS" id="PR00081">
    <property type="entry name" value="GDHRDH"/>
</dbReference>
<dbReference type="InterPro" id="IPR036291">
    <property type="entry name" value="NAD(P)-bd_dom_sf"/>
</dbReference>
<evidence type="ECO:0000313" key="3">
    <source>
        <dbReference type="Proteomes" id="UP000728032"/>
    </source>
</evidence>
<evidence type="ECO:0000256" key="1">
    <source>
        <dbReference type="SAM" id="SignalP"/>
    </source>
</evidence>
<dbReference type="AlphaFoldDB" id="A0A7R9MAF0"/>
<organism evidence="2">
    <name type="scientific">Oppiella nova</name>
    <dbReference type="NCBI Taxonomy" id="334625"/>
    <lineage>
        <taxon>Eukaryota</taxon>
        <taxon>Metazoa</taxon>
        <taxon>Ecdysozoa</taxon>
        <taxon>Arthropoda</taxon>
        <taxon>Chelicerata</taxon>
        <taxon>Arachnida</taxon>
        <taxon>Acari</taxon>
        <taxon>Acariformes</taxon>
        <taxon>Sarcoptiformes</taxon>
        <taxon>Oribatida</taxon>
        <taxon>Brachypylina</taxon>
        <taxon>Oppioidea</taxon>
        <taxon>Oppiidae</taxon>
        <taxon>Oppiella</taxon>
    </lineage>
</organism>
<keyword evidence="1" id="KW-0732">Signal</keyword>
<sequence>MSYKLLALLTIVWAVRADIYYDIGDDDYSEVRNSRNFTGKVVLVTGSNSGIGEKIVDLFSALGASVVITGRNESEIQRVATEVQKLSPKGLKACVVADVLKTQDLENLISQTIKTFGRLDVLVNNAGASLSTNIKDKNFIQVFDQLLNLNTRAGLELIHLAVPHLEAVNGTIISTSSIWSSPLLTAIRHQEIN</sequence>
<protein>
    <submittedName>
        <fullName evidence="2">Uncharacterized protein</fullName>
    </submittedName>
</protein>